<evidence type="ECO:0000256" key="1">
    <source>
        <dbReference type="ARBA" id="ARBA00001974"/>
    </source>
</evidence>
<dbReference type="EMBL" id="JBHSWH010000001">
    <property type="protein sequence ID" value="MFC6705232.1"/>
    <property type="molecule type" value="Genomic_DNA"/>
</dbReference>
<evidence type="ECO:0000313" key="8">
    <source>
        <dbReference type="EMBL" id="MFC6705232.1"/>
    </source>
</evidence>
<evidence type="ECO:0000256" key="3">
    <source>
        <dbReference type="ARBA" id="ARBA00022630"/>
    </source>
</evidence>
<sequence>MSGGSASLNAARRARELAESTAGRVADLLVIGLGVTGAGVALDAATRGLDVVAIDAHDLAFGTSRWSSKLAHGGLRYLATGQVGIAHESAVERGILMTTTAPHLIRSVPWVVPHYRTGSRRENFLTMGGFVAGDVLRRAARTPSSVLPAPGACRPPRRCSSPPECGRTI</sequence>
<dbReference type="Pfam" id="PF01266">
    <property type="entry name" value="DAO"/>
    <property type="match status" value="1"/>
</dbReference>
<proteinExistence type="inferred from homology"/>
<gene>
    <name evidence="8" type="ORF">ACFQDH_08115</name>
</gene>
<evidence type="ECO:0000256" key="6">
    <source>
        <dbReference type="SAM" id="MobiDB-lite"/>
    </source>
</evidence>
<dbReference type="PANTHER" id="PTHR11985:SF35">
    <property type="entry name" value="ANAEROBIC GLYCEROL-3-PHOSPHATE DEHYDROGENASE SUBUNIT A"/>
    <property type="match status" value="1"/>
</dbReference>
<comment type="similarity">
    <text evidence="2">Belongs to the FAD-dependent glycerol-3-phosphate dehydrogenase family.</text>
</comment>
<keyword evidence="5" id="KW-0560">Oxidoreductase</keyword>
<evidence type="ECO:0000256" key="2">
    <source>
        <dbReference type="ARBA" id="ARBA00007330"/>
    </source>
</evidence>
<feature type="compositionally biased region" description="Low complexity" evidence="6">
    <location>
        <begin position="148"/>
        <end position="169"/>
    </location>
</feature>
<evidence type="ECO:0000259" key="7">
    <source>
        <dbReference type="Pfam" id="PF01266"/>
    </source>
</evidence>
<comment type="caution">
    <text evidence="8">The sequence shown here is derived from an EMBL/GenBank/DDBJ whole genome shotgun (WGS) entry which is preliminary data.</text>
</comment>
<keyword evidence="3" id="KW-0285">Flavoprotein</keyword>
<comment type="cofactor">
    <cofactor evidence="1">
        <name>FAD</name>
        <dbReference type="ChEBI" id="CHEBI:57692"/>
    </cofactor>
</comment>
<feature type="domain" description="FAD dependent oxidoreductase" evidence="7">
    <location>
        <begin position="27"/>
        <end position="122"/>
    </location>
</feature>
<dbReference type="PANTHER" id="PTHR11985">
    <property type="entry name" value="GLYCEROL-3-PHOSPHATE DEHYDROGENASE"/>
    <property type="match status" value="1"/>
</dbReference>
<evidence type="ECO:0000256" key="5">
    <source>
        <dbReference type="ARBA" id="ARBA00023002"/>
    </source>
</evidence>
<name>A0ABW2AE94_9MICO</name>
<accession>A0ABW2AE94</accession>
<dbReference type="InterPro" id="IPR036188">
    <property type="entry name" value="FAD/NAD-bd_sf"/>
</dbReference>
<protein>
    <submittedName>
        <fullName evidence="8">FAD-dependent oxidoreductase</fullName>
    </submittedName>
</protein>
<reference evidence="9" key="1">
    <citation type="journal article" date="2019" name="Int. J. Syst. Evol. Microbiol.">
        <title>The Global Catalogue of Microorganisms (GCM) 10K type strain sequencing project: providing services to taxonomists for standard genome sequencing and annotation.</title>
        <authorList>
            <consortium name="The Broad Institute Genomics Platform"/>
            <consortium name="The Broad Institute Genome Sequencing Center for Infectious Disease"/>
            <person name="Wu L."/>
            <person name="Ma J."/>
        </authorList>
    </citation>
    <scope>NUCLEOTIDE SEQUENCE [LARGE SCALE GENOMIC DNA]</scope>
    <source>
        <strain evidence="9">CCUG 58127</strain>
    </source>
</reference>
<dbReference type="InterPro" id="IPR006076">
    <property type="entry name" value="FAD-dep_OxRdtase"/>
</dbReference>
<organism evidence="8 9">
    <name type="scientific">Flexivirga alba</name>
    <dbReference type="NCBI Taxonomy" id="702742"/>
    <lineage>
        <taxon>Bacteria</taxon>
        <taxon>Bacillati</taxon>
        <taxon>Actinomycetota</taxon>
        <taxon>Actinomycetes</taxon>
        <taxon>Micrococcales</taxon>
        <taxon>Dermacoccaceae</taxon>
        <taxon>Flexivirga</taxon>
    </lineage>
</organism>
<dbReference type="PRINTS" id="PR01001">
    <property type="entry name" value="FADG3PDH"/>
</dbReference>
<dbReference type="Gene3D" id="3.30.9.10">
    <property type="entry name" value="D-Amino Acid Oxidase, subunit A, domain 2"/>
    <property type="match status" value="1"/>
</dbReference>
<dbReference type="SUPFAM" id="SSF51905">
    <property type="entry name" value="FAD/NAD(P)-binding domain"/>
    <property type="match status" value="1"/>
</dbReference>
<dbReference type="RefSeq" id="WP_382400192.1">
    <property type="nucleotide sequence ID" value="NZ_JBHSWH010000001.1"/>
</dbReference>
<dbReference type="InterPro" id="IPR000447">
    <property type="entry name" value="G3P_DH_FAD-dep"/>
</dbReference>
<dbReference type="Proteomes" id="UP001596298">
    <property type="component" value="Unassembled WGS sequence"/>
</dbReference>
<dbReference type="Gene3D" id="3.50.50.60">
    <property type="entry name" value="FAD/NAD(P)-binding domain"/>
    <property type="match status" value="1"/>
</dbReference>
<evidence type="ECO:0000313" key="9">
    <source>
        <dbReference type="Proteomes" id="UP001596298"/>
    </source>
</evidence>
<evidence type="ECO:0000256" key="4">
    <source>
        <dbReference type="ARBA" id="ARBA00022827"/>
    </source>
</evidence>
<keyword evidence="9" id="KW-1185">Reference proteome</keyword>
<keyword evidence="4" id="KW-0274">FAD</keyword>
<feature type="region of interest" description="Disordered" evidence="6">
    <location>
        <begin position="146"/>
        <end position="169"/>
    </location>
</feature>